<feature type="region of interest" description="Disordered" evidence="1">
    <location>
        <begin position="1"/>
        <end position="35"/>
    </location>
</feature>
<gene>
    <name evidence="2" type="ORF">LQV63_06130</name>
</gene>
<reference evidence="2 3" key="1">
    <citation type="submission" date="2021-11" db="EMBL/GenBank/DDBJ databases">
        <title>Draft genome sequence of Paenibacillus profundus YoMME, a new Gram-positive bacteria with exoelectrogenic properties.</title>
        <authorList>
            <person name="Hubenova Y."/>
            <person name="Hubenova E."/>
            <person name="Manasiev Y."/>
            <person name="Peykov S."/>
            <person name="Mitov M."/>
        </authorList>
    </citation>
    <scope>NUCLEOTIDE SEQUENCE [LARGE SCALE GENOMIC DNA]</scope>
    <source>
        <strain evidence="2 3">YoMME</strain>
    </source>
</reference>
<dbReference type="Pfam" id="PF19767">
    <property type="entry name" value="DUF6254"/>
    <property type="match status" value="1"/>
</dbReference>
<dbReference type="Proteomes" id="UP001199916">
    <property type="component" value="Unassembled WGS sequence"/>
</dbReference>
<sequence length="35" mass="4162">MSIPKHRRENANKIRKQTPHPPHGKIKSFKELVEE</sequence>
<feature type="compositionally biased region" description="Basic residues" evidence="1">
    <location>
        <begin position="1"/>
        <end position="27"/>
    </location>
</feature>
<dbReference type="EMBL" id="JAJNBZ010000003">
    <property type="protein sequence ID" value="MCE5168883.1"/>
    <property type="molecule type" value="Genomic_DNA"/>
</dbReference>
<name>A0ABS8YAD1_9BACL</name>
<accession>A0ABS8YAD1</accession>
<protein>
    <submittedName>
        <fullName evidence="2">DUF6254 family protein</fullName>
    </submittedName>
</protein>
<dbReference type="InterPro" id="IPR046221">
    <property type="entry name" value="DUF6254"/>
</dbReference>
<dbReference type="RefSeq" id="WP_019422609.1">
    <property type="nucleotide sequence ID" value="NZ_JAJNBZ010000003.1"/>
</dbReference>
<comment type="caution">
    <text evidence="2">The sequence shown here is derived from an EMBL/GenBank/DDBJ whole genome shotgun (WGS) entry which is preliminary data.</text>
</comment>
<evidence type="ECO:0000313" key="3">
    <source>
        <dbReference type="Proteomes" id="UP001199916"/>
    </source>
</evidence>
<keyword evidence="3" id="KW-1185">Reference proteome</keyword>
<proteinExistence type="predicted"/>
<evidence type="ECO:0000256" key="1">
    <source>
        <dbReference type="SAM" id="MobiDB-lite"/>
    </source>
</evidence>
<organism evidence="2 3">
    <name type="scientific">Paenibacillus profundus</name>
    <dbReference type="NCBI Taxonomy" id="1173085"/>
    <lineage>
        <taxon>Bacteria</taxon>
        <taxon>Bacillati</taxon>
        <taxon>Bacillota</taxon>
        <taxon>Bacilli</taxon>
        <taxon>Bacillales</taxon>
        <taxon>Paenibacillaceae</taxon>
        <taxon>Paenibacillus</taxon>
    </lineage>
</organism>
<evidence type="ECO:0000313" key="2">
    <source>
        <dbReference type="EMBL" id="MCE5168883.1"/>
    </source>
</evidence>